<feature type="signal peptide" evidence="1">
    <location>
        <begin position="1"/>
        <end position="20"/>
    </location>
</feature>
<sequence length="439" mass="49841">MRKAGIYQTAFAFCLSSVCAASETTDWQSHFSAQGRYGVKEYNDASPLSPDRYSPATRASVDTDVMFSSQFFYQDNLQGFIGVASGWEHENHMDNTLTRLLEGGVTLMNTEQTQRLTAGKVYLRWSQDSVYHPIDIFGRYTQPKSTLGVNRMDDFQREGAPMVRWQASGDSGAYDLVLAKVENEQGWDNAQQAVLRGLWQFDDIEGSLLAEKTSSKRPRWGATLSQGIGEQWTLYSEYLLSGDRDVPQLTQDSPAIPIDEDAQLPALYRYRQDPRQRNWQKMLLTLRYALQKGGSLESSFYYNGHGMNRDEWHQWVDVQHSSVRTLTDPRLQQLLGQGNPWVGTLGGSARLMQDFYLRRYYASLRFDSIDRFTQGGVEVNLIYGLEDNSLSLWTEGRYPLSTHITVKPFILLQTTSQGEGAISPVSSMVGINISYDFDF</sequence>
<dbReference type="RefSeq" id="WP_033782814.1">
    <property type="nucleotide sequence ID" value="NZ_CP028349.1"/>
</dbReference>
<evidence type="ECO:0000313" key="3">
    <source>
        <dbReference type="Proteomes" id="UP000241538"/>
    </source>
</evidence>
<reference evidence="2 3" key="1">
    <citation type="journal article" date="2018" name="Int J Genomics">
        <title>Comparative Genomics Analysis of Plasmid pPV989-94 from a Clinical Isolate of Pantoea vagans PV989.</title>
        <authorList>
            <person name="Xu L."/>
            <person name="Yin M."/>
            <person name="Zhu T."/>
            <person name="Lu J."/>
            <person name="Bao Q."/>
        </authorList>
    </citation>
    <scope>NUCLEOTIDE SEQUENCE [LARGE SCALE GENOMIC DNA]</scope>
    <source>
        <strain evidence="2 3">PV989</strain>
    </source>
</reference>
<feature type="chain" id="PRO_5042839546" description="Outer membrane protein" evidence="1">
    <location>
        <begin position="21"/>
        <end position="439"/>
    </location>
</feature>
<dbReference type="AlphaFoldDB" id="A0AAN1TVN8"/>
<name>A0AAN1TVN8_9GAMM</name>
<evidence type="ECO:0000313" key="2">
    <source>
        <dbReference type="EMBL" id="AVV37537.1"/>
    </source>
</evidence>
<dbReference type="Proteomes" id="UP000241538">
    <property type="component" value="Chromosome"/>
</dbReference>
<gene>
    <name evidence="2" type="ORF">C9381_10195</name>
</gene>
<protein>
    <recommendedName>
        <fullName evidence="4">Outer membrane protein</fullName>
    </recommendedName>
</protein>
<evidence type="ECO:0000256" key="1">
    <source>
        <dbReference type="SAM" id="SignalP"/>
    </source>
</evidence>
<keyword evidence="1" id="KW-0732">Signal</keyword>
<evidence type="ECO:0008006" key="4">
    <source>
        <dbReference type="Google" id="ProtNLM"/>
    </source>
</evidence>
<accession>A0AAN1TVN8</accession>
<dbReference type="EMBL" id="CP028349">
    <property type="protein sequence ID" value="AVV37537.1"/>
    <property type="molecule type" value="Genomic_DNA"/>
</dbReference>
<organism evidence="2 3">
    <name type="scientific">Pantoea vagans</name>
    <dbReference type="NCBI Taxonomy" id="470934"/>
    <lineage>
        <taxon>Bacteria</taxon>
        <taxon>Pseudomonadati</taxon>
        <taxon>Pseudomonadota</taxon>
        <taxon>Gammaproteobacteria</taxon>
        <taxon>Enterobacterales</taxon>
        <taxon>Erwiniaceae</taxon>
        <taxon>Pantoea</taxon>
    </lineage>
</organism>
<proteinExistence type="predicted"/>